<proteinExistence type="predicted"/>
<accession>A0A1H1DUA9</accession>
<name>A0A1H1DUA9_9ACTN</name>
<evidence type="ECO:0000313" key="3">
    <source>
        <dbReference type="Proteomes" id="UP000199301"/>
    </source>
</evidence>
<organism evidence="2 3">
    <name type="scientific">Actinopolyspora saharensis</name>
    <dbReference type="NCBI Taxonomy" id="995062"/>
    <lineage>
        <taxon>Bacteria</taxon>
        <taxon>Bacillati</taxon>
        <taxon>Actinomycetota</taxon>
        <taxon>Actinomycetes</taxon>
        <taxon>Actinopolysporales</taxon>
        <taxon>Actinopolysporaceae</taxon>
        <taxon>Actinopolyspora</taxon>
    </lineage>
</organism>
<reference evidence="3" key="1">
    <citation type="submission" date="2016-10" db="EMBL/GenBank/DDBJ databases">
        <authorList>
            <person name="Varghese N."/>
            <person name="Submissions S."/>
        </authorList>
    </citation>
    <scope>NUCLEOTIDE SEQUENCE [LARGE SCALE GENOMIC DNA]</scope>
    <source>
        <strain evidence="3">DSM 45459</strain>
    </source>
</reference>
<protein>
    <recommendedName>
        <fullName evidence="4">ATP/GTP-binding protein</fullName>
    </recommendedName>
</protein>
<evidence type="ECO:0008006" key="4">
    <source>
        <dbReference type="Google" id="ProtNLM"/>
    </source>
</evidence>
<dbReference type="AlphaFoldDB" id="A0A1H1DUA9"/>
<sequence length="103" mass="11578">MPRRNRPKRPGKPESAGPRPLGSGFGFARTETAPDGDWIVRTVPAAQAQKMYRCPGCDHEIRPGVGHVVAWPAEDYGTVQDRRHWHTGCWRGRKRSGRGFGMR</sequence>
<evidence type="ECO:0000313" key="2">
    <source>
        <dbReference type="EMBL" id="SDQ80007.1"/>
    </source>
</evidence>
<evidence type="ECO:0000256" key="1">
    <source>
        <dbReference type="SAM" id="MobiDB-lite"/>
    </source>
</evidence>
<keyword evidence="3" id="KW-1185">Reference proteome</keyword>
<dbReference type="STRING" id="995062.SAMN04489718_2237"/>
<dbReference type="OrthoDB" id="3381577at2"/>
<feature type="region of interest" description="Disordered" evidence="1">
    <location>
        <begin position="1"/>
        <end position="33"/>
    </location>
</feature>
<feature type="compositionally biased region" description="Basic residues" evidence="1">
    <location>
        <begin position="1"/>
        <end position="10"/>
    </location>
</feature>
<gene>
    <name evidence="2" type="ORF">SAMN04489718_2237</name>
</gene>
<dbReference type="EMBL" id="FNKO01000002">
    <property type="protein sequence ID" value="SDQ80007.1"/>
    <property type="molecule type" value="Genomic_DNA"/>
</dbReference>
<dbReference type="Proteomes" id="UP000199301">
    <property type="component" value="Unassembled WGS sequence"/>
</dbReference>
<dbReference type="RefSeq" id="WP_092523620.1">
    <property type="nucleotide sequence ID" value="NZ_FNKO01000002.1"/>
</dbReference>